<organism evidence="1 2">
    <name type="scientific">Phytophthora infestans</name>
    <name type="common">Potato late blight agent</name>
    <name type="synonym">Botrytis infestans</name>
    <dbReference type="NCBI Taxonomy" id="4787"/>
    <lineage>
        <taxon>Eukaryota</taxon>
        <taxon>Sar</taxon>
        <taxon>Stramenopiles</taxon>
        <taxon>Oomycota</taxon>
        <taxon>Peronosporomycetes</taxon>
        <taxon>Peronosporales</taxon>
        <taxon>Peronosporaceae</taxon>
        <taxon>Phytophthora</taxon>
    </lineage>
</organism>
<dbReference type="EMBL" id="JAACNO010001861">
    <property type="protein sequence ID" value="KAF4137109.1"/>
    <property type="molecule type" value="Genomic_DNA"/>
</dbReference>
<dbReference type="Proteomes" id="UP000704712">
    <property type="component" value="Unassembled WGS sequence"/>
</dbReference>
<reference evidence="1" key="1">
    <citation type="submission" date="2020-03" db="EMBL/GenBank/DDBJ databases">
        <title>Hybrid Assembly of Korean Phytophthora infestans isolates.</title>
        <authorList>
            <person name="Prokchorchik M."/>
            <person name="Lee Y."/>
            <person name="Seo J."/>
            <person name="Cho J.-H."/>
            <person name="Park Y.-E."/>
            <person name="Jang D.-C."/>
            <person name="Im J.-S."/>
            <person name="Choi J.-G."/>
            <person name="Park H.-J."/>
            <person name="Lee G.-B."/>
            <person name="Lee Y.-G."/>
            <person name="Hong S.-Y."/>
            <person name="Cho K."/>
            <person name="Sohn K.H."/>
        </authorList>
    </citation>
    <scope>NUCLEOTIDE SEQUENCE</scope>
    <source>
        <strain evidence="1">KR_2_A2</strain>
    </source>
</reference>
<protein>
    <recommendedName>
        <fullName evidence="3">DDE Tnp4 domain-containing protein</fullName>
    </recommendedName>
</protein>
<dbReference type="AlphaFoldDB" id="A0A8S9UCV5"/>
<accession>A0A8S9UCV5</accession>
<name>A0A8S9UCV5_PHYIN</name>
<evidence type="ECO:0008006" key="3">
    <source>
        <dbReference type="Google" id="ProtNLM"/>
    </source>
</evidence>
<sequence>MPLSDFKKLKTEMSSIIFPVAMLYELRNINSPDSDADDSDGDSLLSLLVMLHHTLACARYSVERKNVVRTVAHHALLCNLREAEFRKFTRVSKSTFNVLVEIIHDDIVFRAKSYKAKKRQREMDLQLAITLEWHGAYGNGNSVAHLARDYTVGLGTAPTYVRMRAVSSAFHEKRFGLVGGVVGFVDGTRVNFRQKPHIQGSLFCCDSTVFTKTPIAKHPELYFSGEEYLIGDTGYALSTRPIAMCKLPSVAKE</sequence>
<evidence type="ECO:0000313" key="2">
    <source>
        <dbReference type="Proteomes" id="UP000704712"/>
    </source>
</evidence>
<gene>
    <name evidence="1" type="ORF">GN958_ATG13693</name>
</gene>
<comment type="caution">
    <text evidence="1">The sequence shown here is derived from an EMBL/GenBank/DDBJ whole genome shotgun (WGS) entry which is preliminary data.</text>
</comment>
<proteinExistence type="predicted"/>
<evidence type="ECO:0000313" key="1">
    <source>
        <dbReference type="EMBL" id="KAF4137109.1"/>
    </source>
</evidence>